<dbReference type="KEGG" id="mku:I2456_28120"/>
<dbReference type="Pfam" id="PF05621">
    <property type="entry name" value="TniB"/>
    <property type="match status" value="1"/>
</dbReference>
<dbReference type="KEGG" id="mku:I2456_28190"/>
<dbReference type="AlphaFoldDB" id="A0AAP9V0S8"/>
<evidence type="ECO:0000313" key="3">
    <source>
        <dbReference type="EMBL" id="QPI41055.1"/>
    </source>
</evidence>
<keyword evidence="3" id="KW-0614">Plasmid</keyword>
<name>A0AAP9V0S8_9MYCO</name>
<dbReference type="RefSeq" id="WP_085072903.1">
    <property type="nucleotide sequence ID" value="NZ_BLKU01000005.1"/>
</dbReference>
<evidence type="ECO:0000313" key="4">
    <source>
        <dbReference type="EMBL" id="QPI41078.1"/>
    </source>
</evidence>
<reference evidence="2" key="3">
    <citation type="submission" date="2020-11" db="EMBL/GenBank/DDBJ databases">
        <title>Intraspecies plasmid and genomic variation of Mycobacterium kubicae revealed by the complete genome sequences of two clinical isolates.</title>
        <authorList>
            <person name="Hendrix J.R."/>
            <person name="Epperson L.E."/>
            <person name="Honda J.R."/>
            <person name="Strong M."/>
        </authorList>
    </citation>
    <scope>NUCLEOTIDE SEQUENCE</scope>
    <source>
        <strain evidence="2">JCM 13573</strain>
        <plasmid evidence="3">pJCM_13573_1</plasmid>
        <plasmid evidence="4">pJCM_13573_2</plasmid>
    </source>
</reference>
<dbReference type="EMBL" id="BLKU01000005">
    <property type="protein sequence ID" value="GFG66363.1"/>
    <property type="molecule type" value="Genomic_DNA"/>
</dbReference>
<dbReference type="EMBL" id="CP065048">
    <property type="protein sequence ID" value="QPI41055.1"/>
    <property type="molecule type" value="Genomic_DNA"/>
</dbReference>
<evidence type="ECO:0000313" key="2">
    <source>
        <dbReference type="EMBL" id="QPI37388.1"/>
    </source>
</evidence>
<accession>A0AAP9V0S8</accession>
<proteinExistence type="predicted"/>
<organism evidence="2 6">
    <name type="scientific">Mycobacterium kubicae</name>
    <dbReference type="NCBI Taxonomy" id="120959"/>
    <lineage>
        <taxon>Bacteria</taxon>
        <taxon>Bacillati</taxon>
        <taxon>Actinomycetota</taxon>
        <taxon>Actinomycetes</taxon>
        <taxon>Mycobacteriales</taxon>
        <taxon>Mycobacteriaceae</taxon>
        <taxon>Mycobacterium</taxon>
        <taxon>Mycobacterium simiae complex</taxon>
    </lineage>
</organism>
<dbReference type="InterPro" id="IPR008868">
    <property type="entry name" value="TniB"/>
</dbReference>
<dbReference type="Proteomes" id="UP000663583">
    <property type="component" value="Plasmid pJCM_13573_1"/>
</dbReference>
<dbReference type="EMBL" id="CP065047">
    <property type="protein sequence ID" value="QPI37388.1"/>
    <property type="molecule type" value="Genomic_DNA"/>
</dbReference>
<dbReference type="EMBL" id="CP065049">
    <property type="protein sequence ID" value="QPI41078.1"/>
    <property type="molecule type" value="Genomic_DNA"/>
</dbReference>
<dbReference type="Proteomes" id="UP000663583">
    <property type="component" value="Plasmid pJCM_13573_2"/>
</dbReference>
<gene>
    <name evidence="2" type="ORF">I2456_24360</name>
    <name evidence="3" type="ORF">I2456_28120</name>
    <name evidence="4" type="ORF">I2456_28190</name>
    <name evidence="1" type="ORF">MKUB_38530</name>
</gene>
<dbReference type="Gene3D" id="3.40.50.300">
    <property type="entry name" value="P-loop containing nucleotide triphosphate hydrolases"/>
    <property type="match status" value="1"/>
</dbReference>
<dbReference type="SUPFAM" id="SSF52540">
    <property type="entry name" value="P-loop containing nucleoside triphosphate hydrolases"/>
    <property type="match status" value="1"/>
</dbReference>
<evidence type="ECO:0000313" key="1">
    <source>
        <dbReference type="EMBL" id="GFG66363.1"/>
    </source>
</evidence>
<dbReference type="Proteomes" id="UP000663583">
    <property type="component" value="Chromosome"/>
</dbReference>
<protein>
    <submittedName>
        <fullName evidence="2">TniB family NTP-binding protein</fullName>
    </submittedName>
</protein>
<keyword evidence="5" id="KW-1185">Reference proteome</keyword>
<reference evidence="1 5" key="1">
    <citation type="journal article" date="2019" name="Emerg. Microbes Infect.">
        <title>Comprehensive subspecies identification of 175 nontuberculous mycobacteria species based on 7547 genomic profiles.</title>
        <authorList>
            <person name="Matsumoto Y."/>
            <person name="Kinjo T."/>
            <person name="Motooka D."/>
            <person name="Nabeya D."/>
            <person name="Jung N."/>
            <person name="Uechi K."/>
            <person name="Horii T."/>
            <person name="Iida T."/>
            <person name="Fujita J."/>
            <person name="Nakamura S."/>
        </authorList>
    </citation>
    <scope>NUCLEOTIDE SEQUENCE [LARGE SCALE GENOMIC DNA]</scope>
    <source>
        <strain evidence="1 5">JCM 13573</strain>
    </source>
</reference>
<geneLocation type="plasmid" evidence="3 6">
    <name>pJCM_13573_1</name>
</geneLocation>
<evidence type="ECO:0000313" key="5">
    <source>
        <dbReference type="Proteomes" id="UP000465306"/>
    </source>
</evidence>
<dbReference type="InterPro" id="IPR027417">
    <property type="entry name" value="P-loop_NTPase"/>
</dbReference>
<dbReference type="Proteomes" id="UP000465306">
    <property type="component" value="Unassembled WGS sequence"/>
</dbReference>
<geneLocation type="plasmid" evidence="4 6">
    <name>pJCM_13573_2</name>
</geneLocation>
<sequence>MVTRPAGDEAWTEEPLTTKEGWRRFVDRAPAPVEVLDPATLGRLSADQRDAYDEARRIYHADLPLANTPTIQKVISTARLLVQLNRNQVSARRGLIVSGASGTGKTTALTQLGRTHERHTRKRYPADKHRLPVLYVTVPPAATARMLAVEFARFLGLSFTSRANITDIVEAACATATRTHVELVCVDELHNLNLATRAGAEVSDQLKYFAERLPATFIYAGIDVEAAGLFAGVRGRQIAGRFSVIPATAFAYGTNDQRTQWRALIATMESTLRLHQQRRGSLIELDEYLYQRSGGMIGSLSHLIRGAAILAIEDGCEHITRALLDMVPVDYAAERATPTRTTRRAVS</sequence>
<reference evidence="1" key="2">
    <citation type="submission" date="2020-02" db="EMBL/GenBank/DDBJ databases">
        <authorList>
            <person name="Matsumoto Y."/>
            <person name="Kinjo T."/>
            <person name="Motooka D."/>
            <person name="Nabeya D."/>
            <person name="Jung N."/>
            <person name="Uechi K."/>
            <person name="Horii T."/>
            <person name="Iida T."/>
            <person name="Fujita J."/>
            <person name="Nakamura S."/>
        </authorList>
    </citation>
    <scope>NUCLEOTIDE SEQUENCE</scope>
    <source>
        <strain evidence="1">JCM 13573</strain>
    </source>
</reference>
<evidence type="ECO:0000313" key="6">
    <source>
        <dbReference type="Proteomes" id="UP000663583"/>
    </source>
</evidence>
<dbReference type="KEGG" id="mku:I2456_24360"/>